<accession>A0A1G2EP93</accession>
<gene>
    <name evidence="1" type="ORF">A2365_00625</name>
</gene>
<dbReference type="InterPro" id="IPR029063">
    <property type="entry name" value="SAM-dependent_MTases_sf"/>
</dbReference>
<dbReference type="EMBL" id="MHMM01000010">
    <property type="protein sequence ID" value="OGZ27160.1"/>
    <property type="molecule type" value="Genomic_DNA"/>
</dbReference>
<dbReference type="STRING" id="1801677.A2365_00625"/>
<reference evidence="1 2" key="1">
    <citation type="journal article" date="2016" name="Nat. Commun.">
        <title>Thousands of microbial genomes shed light on interconnected biogeochemical processes in an aquifer system.</title>
        <authorList>
            <person name="Anantharaman K."/>
            <person name="Brown C.T."/>
            <person name="Hug L.A."/>
            <person name="Sharon I."/>
            <person name="Castelle C.J."/>
            <person name="Probst A.J."/>
            <person name="Thomas B.C."/>
            <person name="Singh A."/>
            <person name="Wilkins M.J."/>
            <person name="Karaoz U."/>
            <person name="Brodie E.L."/>
            <person name="Williams K.H."/>
            <person name="Hubbard S.S."/>
            <person name="Banfield J.F."/>
        </authorList>
    </citation>
    <scope>NUCLEOTIDE SEQUENCE [LARGE SCALE GENOMIC DNA]</scope>
</reference>
<evidence type="ECO:0000313" key="1">
    <source>
        <dbReference type="EMBL" id="OGZ27160.1"/>
    </source>
</evidence>
<name>A0A1G2EP93_9BACT</name>
<evidence type="ECO:0000313" key="2">
    <source>
        <dbReference type="Proteomes" id="UP000177740"/>
    </source>
</evidence>
<dbReference type="SUPFAM" id="SSF53335">
    <property type="entry name" value="S-adenosyl-L-methionine-dependent methyltransferases"/>
    <property type="match status" value="1"/>
</dbReference>
<comment type="caution">
    <text evidence="1">The sequence shown here is derived from an EMBL/GenBank/DDBJ whole genome shotgun (WGS) entry which is preliminary data.</text>
</comment>
<dbReference type="Proteomes" id="UP000177740">
    <property type="component" value="Unassembled WGS sequence"/>
</dbReference>
<organism evidence="1 2">
    <name type="scientific">Candidatus Nealsonbacteria bacterium RIFOXYB1_FULL_40_15</name>
    <dbReference type="NCBI Taxonomy" id="1801677"/>
    <lineage>
        <taxon>Bacteria</taxon>
        <taxon>Candidatus Nealsoniibacteriota</taxon>
    </lineage>
</organism>
<protein>
    <recommendedName>
        <fullName evidence="3">Methyltransferase domain-containing protein</fullName>
    </recommendedName>
</protein>
<evidence type="ECO:0008006" key="3">
    <source>
        <dbReference type="Google" id="ProtNLM"/>
    </source>
</evidence>
<proteinExistence type="predicted"/>
<sequence length="308" mass="35832">MNNTVYNLDFSSILGEVSENCRKLIEKFDFRYRKLDEKERDAVILKVIERLNSKNLSFSGKERKDSWEKGWSENLKDFVGKGCDLKMLVPKYIKQDQSIRFSGDYVMPLDSDFEVNWYLVFRTWLFENYFKDASAIYEFGSGSGYNLPILAELFPDKELHGLDWSESSKIIVDKMAENYNWNMKGHVFDMFSPDEGLEIKEGGACLTMGGFEQLGENFMPFLEYLCRKNFKVCVHMEPLKELYDQNSLVDYLGLEFHKKRGYLGNFISALKDLESKGKINIIKIKKTGLGNLFHDGYCFCAWEPTKNG</sequence>
<dbReference type="AlphaFoldDB" id="A0A1G2EP93"/>